<comment type="similarity">
    <text evidence="3">Belongs to the copper type II ascorbate-dependent monooxygenase family.</text>
</comment>
<dbReference type="Pfam" id="PF01082">
    <property type="entry name" value="Cu2_monooxygen"/>
    <property type="match status" value="1"/>
</dbReference>
<evidence type="ECO:0000256" key="3">
    <source>
        <dbReference type="ARBA" id="ARBA00010676"/>
    </source>
</evidence>
<sequence>TVDSKHVQYNDSSGSKETLTYNLALRENDQVHLSWDVNFSEEKVVFRIQRRHPHAVGWFAFGMSDDGTTRDADLLFWWQEEDGHFEAKCNSSTLLLFILNHNKLFFQDAWTDDDSIVHIDVRQSYKIVDYTKRPEIESITFERIFDTCDKRDYVIEGGTVDIINFSGDEQITSPDGLNISEFNNNMKRVQLLKSQMQVPPLPDDVIEINYLAPEVHVPDNVTTYWCSTHKVPKLPNKNHIIRFESVITPGNEDIVHHMEVFLCESDISEEYNAECKSETKPKAIESCKHVLGAWAMGAEPFIYPAEAGVEFGGPEFPRHVVLEIHYNNPLQRSGAVDKSGMRFYYTPTLRPHDAGIMELGLTYSPRMSIPPNNEGFILNGYCTPECTEQALPATGIKVFGSQLHTHLTGTAVWTKHVRNGNQLPDLNRDDHFSTHFQDIRLLRQQVSVLPGDMLVTGCKYNTMDRTNVTLGGFGIEDEMCLNYIHYYPRTKLEVCKSTIAKRALNKFFIYMYKNYKMPLIRGGGMKVNYNKVKWSRTTSYILQTVFQTKPIEMMCLENSGSQFPGKWQYVPHPTITLPLHKKDPCRNINDFLEDRFGL</sequence>
<dbReference type="PROSITE" id="PS00084">
    <property type="entry name" value="CU2_MONOOXYGENASE_1"/>
    <property type="match status" value="1"/>
</dbReference>
<evidence type="ECO:0000256" key="7">
    <source>
        <dbReference type="ARBA" id="ARBA00023002"/>
    </source>
</evidence>
<protein>
    <submittedName>
        <fullName evidence="15">Dopamine beta-hydroxylase-like</fullName>
    </submittedName>
</protein>
<dbReference type="RefSeq" id="XP_006820861.1">
    <property type="nucleotide sequence ID" value="XM_006820798.1"/>
</dbReference>
<dbReference type="PANTHER" id="PTHR10157:SF29">
    <property type="entry name" value="DOPAMINE BETA-HYDROXYLASE"/>
    <property type="match status" value="1"/>
</dbReference>
<organism evidence="14 15">
    <name type="scientific">Saccoglossus kowalevskii</name>
    <name type="common">Acorn worm</name>
    <dbReference type="NCBI Taxonomy" id="10224"/>
    <lineage>
        <taxon>Eukaryota</taxon>
        <taxon>Metazoa</taxon>
        <taxon>Hemichordata</taxon>
        <taxon>Enteropneusta</taxon>
        <taxon>Harrimaniidae</taxon>
        <taxon>Saccoglossus</taxon>
    </lineage>
</organism>
<evidence type="ECO:0000256" key="11">
    <source>
        <dbReference type="ARBA" id="ARBA00023157"/>
    </source>
</evidence>
<feature type="domain" description="DOMON" evidence="13">
    <location>
        <begin position="29"/>
        <end position="167"/>
    </location>
</feature>
<comment type="cofactor">
    <cofactor evidence="1">
        <name>Cu(2+)</name>
        <dbReference type="ChEBI" id="CHEBI:29036"/>
    </cofactor>
</comment>
<proteinExistence type="inferred from homology"/>
<dbReference type="GeneID" id="102804261"/>
<evidence type="ECO:0000256" key="8">
    <source>
        <dbReference type="ARBA" id="ARBA00023008"/>
    </source>
</evidence>
<evidence type="ECO:0000256" key="9">
    <source>
        <dbReference type="ARBA" id="ARBA00023033"/>
    </source>
</evidence>
<dbReference type="InterPro" id="IPR045266">
    <property type="entry name" value="DOH_DOMON"/>
</dbReference>
<dbReference type="PANTHER" id="PTHR10157">
    <property type="entry name" value="DOPAMINE BETA HYDROXYLASE RELATED"/>
    <property type="match status" value="1"/>
</dbReference>
<evidence type="ECO:0000256" key="2">
    <source>
        <dbReference type="ARBA" id="ARBA00004167"/>
    </source>
</evidence>
<dbReference type="InterPro" id="IPR020611">
    <property type="entry name" value="Cu2_ascorb_mOase_CS-1"/>
</dbReference>
<evidence type="ECO:0000313" key="14">
    <source>
        <dbReference type="Proteomes" id="UP000694865"/>
    </source>
</evidence>
<dbReference type="InterPro" id="IPR000323">
    <property type="entry name" value="Cu2_ascorb_mOase_N"/>
</dbReference>
<feature type="non-terminal residue" evidence="15">
    <location>
        <position position="1"/>
    </location>
</feature>
<comment type="subcellular location">
    <subcellularLocation>
        <location evidence="2">Membrane</location>
        <topology evidence="2">Single-pass membrane protein</topology>
    </subcellularLocation>
</comment>
<evidence type="ECO:0000256" key="4">
    <source>
        <dbReference type="ARBA" id="ARBA00022692"/>
    </source>
</evidence>
<keyword evidence="5" id="KW-0479">Metal-binding</keyword>
<dbReference type="Gene3D" id="2.60.120.230">
    <property type="match status" value="1"/>
</dbReference>
<gene>
    <name evidence="15" type="primary">LOC102804261</name>
</gene>
<dbReference type="SUPFAM" id="SSF49742">
    <property type="entry name" value="PHM/PNGase F"/>
    <property type="match status" value="2"/>
</dbReference>
<reference evidence="15" key="1">
    <citation type="submission" date="2025-08" db="UniProtKB">
        <authorList>
            <consortium name="RefSeq"/>
        </authorList>
    </citation>
    <scope>IDENTIFICATION</scope>
    <source>
        <tissue evidence="15">Testes</tissue>
    </source>
</reference>
<keyword evidence="14" id="KW-1185">Reference proteome</keyword>
<dbReference type="InterPro" id="IPR036939">
    <property type="entry name" value="Cu2_ascorb_mOase_N_sf"/>
</dbReference>
<keyword evidence="7" id="KW-0560">Oxidoreductase</keyword>
<evidence type="ECO:0000256" key="10">
    <source>
        <dbReference type="ARBA" id="ARBA00023136"/>
    </source>
</evidence>
<accession>A0ABM0MLH0</accession>
<dbReference type="CDD" id="cd09631">
    <property type="entry name" value="DOMON_DOH"/>
    <property type="match status" value="1"/>
</dbReference>
<evidence type="ECO:0000313" key="15">
    <source>
        <dbReference type="RefSeq" id="XP_006820861.1"/>
    </source>
</evidence>
<keyword evidence="6" id="KW-1133">Transmembrane helix</keyword>
<dbReference type="Proteomes" id="UP000694865">
    <property type="component" value="Unplaced"/>
</dbReference>
<dbReference type="Pfam" id="PF03712">
    <property type="entry name" value="Cu2_monoox_C"/>
    <property type="match status" value="1"/>
</dbReference>
<keyword evidence="12" id="KW-0325">Glycoprotein</keyword>
<dbReference type="PROSITE" id="PS50836">
    <property type="entry name" value="DOMON"/>
    <property type="match status" value="1"/>
</dbReference>
<evidence type="ECO:0000256" key="1">
    <source>
        <dbReference type="ARBA" id="ARBA00001973"/>
    </source>
</evidence>
<dbReference type="InterPro" id="IPR000945">
    <property type="entry name" value="DBH-like"/>
</dbReference>
<dbReference type="PRINTS" id="PR00767">
    <property type="entry name" value="DBMONOXGNASE"/>
</dbReference>
<dbReference type="InterPro" id="IPR005018">
    <property type="entry name" value="DOMON_domain"/>
</dbReference>
<dbReference type="InterPro" id="IPR028460">
    <property type="entry name" value="Tbh/DBH"/>
</dbReference>
<evidence type="ECO:0000256" key="12">
    <source>
        <dbReference type="ARBA" id="ARBA00023180"/>
    </source>
</evidence>
<dbReference type="Gene3D" id="2.60.120.310">
    <property type="entry name" value="Copper type II, ascorbate-dependent monooxygenase, N-terminal domain"/>
    <property type="match status" value="1"/>
</dbReference>
<keyword evidence="10" id="KW-0472">Membrane</keyword>
<keyword evidence="8" id="KW-0186">Copper</keyword>
<evidence type="ECO:0000256" key="6">
    <source>
        <dbReference type="ARBA" id="ARBA00022989"/>
    </source>
</evidence>
<keyword evidence="4" id="KW-0812">Transmembrane</keyword>
<name>A0ABM0MLH0_SACKO</name>
<keyword evidence="9" id="KW-0503">Monooxygenase</keyword>
<dbReference type="InterPro" id="IPR024548">
    <property type="entry name" value="Cu2_monoox_C"/>
</dbReference>
<keyword evidence="11" id="KW-1015">Disulfide bond</keyword>
<dbReference type="InterPro" id="IPR014784">
    <property type="entry name" value="Cu2_ascorb_mOase-like_C"/>
</dbReference>
<dbReference type="InterPro" id="IPR008977">
    <property type="entry name" value="PHM/PNGase_F_dom_sf"/>
</dbReference>
<evidence type="ECO:0000259" key="13">
    <source>
        <dbReference type="PROSITE" id="PS50836"/>
    </source>
</evidence>
<evidence type="ECO:0000256" key="5">
    <source>
        <dbReference type="ARBA" id="ARBA00022723"/>
    </source>
</evidence>